<dbReference type="SMART" id="SM00671">
    <property type="entry name" value="SEL1"/>
    <property type="match status" value="4"/>
</dbReference>
<dbReference type="InterPro" id="IPR050767">
    <property type="entry name" value="Sel1_AlgK"/>
</dbReference>
<reference evidence="2" key="1">
    <citation type="submission" date="2006-10" db="EMBL/GenBank/DDBJ databases">
        <authorList>
            <person name="Amadeo P."/>
            <person name="Zhao Q."/>
            <person name="Wortman J."/>
            <person name="Fraser-Liggett C."/>
            <person name="Carlton J."/>
        </authorList>
    </citation>
    <scope>NUCLEOTIDE SEQUENCE</scope>
    <source>
        <strain evidence="2">G3</strain>
    </source>
</reference>
<organism evidence="2 3">
    <name type="scientific">Trichomonas vaginalis (strain ATCC PRA-98 / G3)</name>
    <dbReference type="NCBI Taxonomy" id="412133"/>
    <lineage>
        <taxon>Eukaryota</taxon>
        <taxon>Metamonada</taxon>
        <taxon>Parabasalia</taxon>
        <taxon>Trichomonadida</taxon>
        <taxon>Trichomonadidae</taxon>
        <taxon>Trichomonas</taxon>
    </lineage>
</organism>
<dbReference type="InterPro" id="IPR006597">
    <property type="entry name" value="Sel1-like"/>
</dbReference>
<dbReference type="InterPro" id="IPR011990">
    <property type="entry name" value="TPR-like_helical_dom_sf"/>
</dbReference>
<evidence type="ECO:0000313" key="3">
    <source>
        <dbReference type="Proteomes" id="UP000001542"/>
    </source>
</evidence>
<dbReference type="SMR" id="A2F6A3"/>
<dbReference type="STRING" id="5722.A2F6A3"/>
<dbReference type="EMBL" id="DS113633">
    <property type="protein sequence ID" value="EAX99574.1"/>
    <property type="molecule type" value="Genomic_DNA"/>
</dbReference>
<dbReference type="KEGG" id="tva:4757384"/>
<dbReference type="GO" id="GO:0036503">
    <property type="term" value="P:ERAD pathway"/>
    <property type="evidence" value="ECO:0000318"/>
    <property type="project" value="GO_Central"/>
</dbReference>
<dbReference type="AlphaFoldDB" id="A2F6A3"/>
<accession>A2F6A3</accession>
<proteinExistence type="inferred from homology"/>
<dbReference type="VEuPathDB" id="TrichDB:TVAGG3_1003480"/>
<sequence>MYLGDFSRFTKEKTLEHSEQREISIYKDKETNVECFVQSFPINSYASNEFNRYFKILHQLRDIEFNNMQKLMFFLHDNDNFYIGSKFDQLNPIDIKKYDDKTIANLIFTVTKQLYYLHQANISHQNIKLSSIYQNSSNDFVIIPPQPISLYDIQKGDEYLPFFDKPPLSNDIFLLGLLIIECIAGVSYSDILDRIWSFKEVTNEKSPILELAIKCLDWDLEERPTIEKIYNTFITEGIQIHEKTYKFTAEEKVTIPKQITDEEYLNIVKSDADKGDIIALLIYGTHLIKKASTPEEKQLGIDYMEKCPLPAAINNLSNAYQKENPQKSYECLKKASDMNFPVAIRSLYLHYIKKSKDESLITNTIPKLTELGYKGYIPALFTISDRVRLCDPPEAYKMMLFCAHHGYANSIHYVGLFHEYGFGAEKDSEMSNRYWKIGLKLRYGPCTNNLGTHCPDPVQACKYWILGSELGSGEAAYNLAIHYLTGNGIEKDPVKAFHYMKLAASRNQIFSMFDYAIMVRDGVGCEKDEKLSEELCRQAAAARHTREMKKKLLQEEAMKHNVVLPKYFDYF</sequence>
<evidence type="ECO:0000313" key="2">
    <source>
        <dbReference type="EMBL" id="EAX99574.1"/>
    </source>
</evidence>
<evidence type="ECO:0000256" key="1">
    <source>
        <dbReference type="ARBA" id="ARBA00038101"/>
    </source>
</evidence>
<dbReference type="PANTHER" id="PTHR11102:SF147">
    <property type="entry name" value="SEL1L ADAPTOR SUBUNIT OF ERAD E3 UBIQUITIN LIGASE"/>
    <property type="match status" value="1"/>
</dbReference>
<gene>
    <name evidence="2" type="ORF">TVAG_104550</name>
</gene>
<dbReference type="SUPFAM" id="SSF81901">
    <property type="entry name" value="HCP-like"/>
    <property type="match status" value="1"/>
</dbReference>
<protein>
    <recommendedName>
        <fullName evidence="4">Protein kinase domain-containing protein</fullName>
    </recommendedName>
</protein>
<dbReference type="InParanoid" id="A2F6A3"/>
<reference evidence="2" key="2">
    <citation type="journal article" date="2007" name="Science">
        <title>Draft genome sequence of the sexually transmitted pathogen Trichomonas vaginalis.</title>
        <authorList>
            <person name="Carlton J.M."/>
            <person name="Hirt R.P."/>
            <person name="Silva J.C."/>
            <person name="Delcher A.L."/>
            <person name="Schatz M."/>
            <person name="Zhao Q."/>
            <person name="Wortman J.R."/>
            <person name="Bidwell S.L."/>
            <person name="Alsmark U.C.M."/>
            <person name="Besteiro S."/>
            <person name="Sicheritz-Ponten T."/>
            <person name="Noel C.J."/>
            <person name="Dacks J.B."/>
            <person name="Foster P.G."/>
            <person name="Simillion C."/>
            <person name="Van de Peer Y."/>
            <person name="Miranda-Saavedra D."/>
            <person name="Barton G.J."/>
            <person name="Westrop G.D."/>
            <person name="Mueller S."/>
            <person name="Dessi D."/>
            <person name="Fiori P.L."/>
            <person name="Ren Q."/>
            <person name="Paulsen I."/>
            <person name="Zhang H."/>
            <person name="Bastida-Corcuera F.D."/>
            <person name="Simoes-Barbosa A."/>
            <person name="Brown M.T."/>
            <person name="Hayes R.D."/>
            <person name="Mukherjee M."/>
            <person name="Okumura C.Y."/>
            <person name="Schneider R."/>
            <person name="Smith A.J."/>
            <person name="Vanacova S."/>
            <person name="Villalvazo M."/>
            <person name="Haas B.J."/>
            <person name="Pertea M."/>
            <person name="Feldblyum T.V."/>
            <person name="Utterback T.R."/>
            <person name="Shu C.L."/>
            <person name="Osoegawa K."/>
            <person name="de Jong P.J."/>
            <person name="Hrdy I."/>
            <person name="Horvathova L."/>
            <person name="Zubacova Z."/>
            <person name="Dolezal P."/>
            <person name="Malik S.B."/>
            <person name="Logsdon J.M. Jr."/>
            <person name="Henze K."/>
            <person name="Gupta A."/>
            <person name="Wang C.C."/>
            <person name="Dunne R.L."/>
            <person name="Upcroft J.A."/>
            <person name="Upcroft P."/>
            <person name="White O."/>
            <person name="Salzberg S.L."/>
            <person name="Tang P."/>
            <person name="Chiu C.-H."/>
            <person name="Lee Y.-S."/>
            <person name="Embley T.M."/>
            <person name="Coombs G.H."/>
            <person name="Mottram J.C."/>
            <person name="Tachezy J."/>
            <person name="Fraser-Liggett C.M."/>
            <person name="Johnson P.J."/>
        </authorList>
    </citation>
    <scope>NUCLEOTIDE SEQUENCE [LARGE SCALE GENOMIC DNA]</scope>
    <source>
        <strain evidence="2">G3</strain>
    </source>
</reference>
<dbReference type="GO" id="GO:0005789">
    <property type="term" value="C:endoplasmic reticulum membrane"/>
    <property type="evidence" value="ECO:0000318"/>
    <property type="project" value="GO_Central"/>
</dbReference>
<name>A2F6A3_TRIV3</name>
<dbReference type="VEuPathDB" id="TrichDB:TVAG_104550"/>
<dbReference type="RefSeq" id="XP_001312504.1">
    <property type="nucleotide sequence ID" value="XM_001312503.1"/>
</dbReference>
<dbReference type="InterPro" id="IPR011009">
    <property type="entry name" value="Kinase-like_dom_sf"/>
</dbReference>
<evidence type="ECO:0008006" key="4">
    <source>
        <dbReference type="Google" id="ProtNLM"/>
    </source>
</evidence>
<dbReference type="Proteomes" id="UP000001542">
    <property type="component" value="Unassembled WGS sequence"/>
</dbReference>
<dbReference type="Pfam" id="PF08238">
    <property type="entry name" value="Sel1"/>
    <property type="match status" value="4"/>
</dbReference>
<dbReference type="Gene3D" id="1.10.510.10">
    <property type="entry name" value="Transferase(Phosphotransferase) domain 1"/>
    <property type="match status" value="1"/>
</dbReference>
<keyword evidence="3" id="KW-1185">Reference proteome</keyword>
<dbReference type="SUPFAM" id="SSF56112">
    <property type="entry name" value="Protein kinase-like (PK-like)"/>
    <property type="match status" value="1"/>
</dbReference>
<dbReference type="OrthoDB" id="64419at2759"/>
<dbReference type="Gene3D" id="1.25.40.10">
    <property type="entry name" value="Tetratricopeptide repeat domain"/>
    <property type="match status" value="1"/>
</dbReference>
<comment type="similarity">
    <text evidence="1">Belongs to the sel-1 family.</text>
</comment>
<dbReference type="PANTHER" id="PTHR11102">
    <property type="entry name" value="SEL-1-LIKE PROTEIN"/>
    <property type="match status" value="1"/>
</dbReference>